<evidence type="ECO:0000313" key="3">
    <source>
        <dbReference type="EMBL" id="CAE1306171.1"/>
    </source>
</evidence>
<comment type="caution">
    <text evidence="3">The sequence shown here is derived from an EMBL/GenBank/DDBJ whole genome shotgun (WGS) entry which is preliminary data.</text>
</comment>
<proteinExistence type="predicted"/>
<gene>
    <name evidence="3" type="ORF">SPHA_58466</name>
</gene>
<evidence type="ECO:0000256" key="1">
    <source>
        <dbReference type="SAM" id="MobiDB-lite"/>
    </source>
</evidence>
<accession>A0A812DST6</accession>
<protein>
    <submittedName>
        <fullName evidence="3">Uncharacterized protein</fullName>
    </submittedName>
</protein>
<keyword evidence="4" id="KW-1185">Reference proteome</keyword>
<reference evidence="3" key="1">
    <citation type="submission" date="2021-01" db="EMBL/GenBank/DDBJ databases">
        <authorList>
            <person name="Li R."/>
            <person name="Bekaert M."/>
        </authorList>
    </citation>
    <scope>NUCLEOTIDE SEQUENCE</scope>
    <source>
        <strain evidence="3">Farmed</strain>
    </source>
</reference>
<feature type="compositionally biased region" description="Polar residues" evidence="1">
    <location>
        <begin position="156"/>
        <end position="171"/>
    </location>
</feature>
<evidence type="ECO:0000256" key="2">
    <source>
        <dbReference type="SAM" id="Phobius"/>
    </source>
</evidence>
<keyword evidence="2" id="KW-0472">Membrane</keyword>
<feature type="transmembrane region" description="Helical" evidence="2">
    <location>
        <begin position="346"/>
        <end position="363"/>
    </location>
</feature>
<feature type="transmembrane region" description="Helical" evidence="2">
    <location>
        <begin position="267"/>
        <end position="285"/>
    </location>
</feature>
<feature type="transmembrane region" description="Helical" evidence="2">
    <location>
        <begin position="71"/>
        <end position="88"/>
    </location>
</feature>
<keyword evidence="2" id="KW-1133">Transmembrane helix</keyword>
<name>A0A812DST6_ACAPH</name>
<dbReference type="AlphaFoldDB" id="A0A812DST6"/>
<dbReference type="EMBL" id="CAHIKZ030003999">
    <property type="protein sequence ID" value="CAE1306171.1"/>
    <property type="molecule type" value="Genomic_DNA"/>
</dbReference>
<feature type="transmembrane region" description="Helical" evidence="2">
    <location>
        <begin position="94"/>
        <end position="111"/>
    </location>
</feature>
<organism evidence="3 4">
    <name type="scientific">Acanthosepion pharaonis</name>
    <name type="common">Pharaoh cuttlefish</name>
    <name type="synonym">Sepia pharaonis</name>
    <dbReference type="NCBI Taxonomy" id="158019"/>
    <lineage>
        <taxon>Eukaryota</taxon>
        <taxon>Metazoa</taxon>
        <taxon>Spiralia</taxon>
        <taxon>Lophotrochozoa</taxon>
        <taxon>Mollusca</taxon>
        <taxon>Cephalopoda</taxon>
        <taxon>Coleoidea</taxon>
        <taxon>Decapodiformes</taxon>
        <taxon>Sepiida</taxon>
        <taxon>Sepiina</taxon>
        <taxon>Sepiidae</taxon>
        <taxon>Acanthosepion</taxon>
    </lineage>
</organism>
<sequence>MIGILDAKSLLSLNFRLPPSDMVDVLTTLLCSWRERVDSVSTLFLSSQILVRFVGLLIGRSQRRSRVFVRLTNLVHTAILISFVSLLMEQRRNPFLYLFSQALNILFAIFLPRFFLWLSFDLSLLLIGFLSFPLVISSRVPIPVPLTSITGTFQRGAKTQPSLSDPRSSFSPAVGDVPPPSHSSFLRCLSWLTDRGCADGLLSFLCFDSSFLSLDRESNLLKGLDFFSGDGVVDVDDEVDSTGDKVGPASELFPFELFLSFFCRYSFYLWMFISIYLSIYLIVMLSDYLHFDDTKVFCLRVNTIVSLQNLQCPRDSLLFLSPYFSVSPSLFICISCLPTNGSVDSYLSIYLSIYQFLSIYLFYNPRMSICTHTYKYIFRDVGSFSGRLTFHNR</sequence>
<feature type="region of interest" description="Disordered" evidence="1">
    <location>
        <begin position="156"/>
        <end position="179"/>
    </location>
</feature>
<dbReference type="Proteomes" id="UP000597762">
    <property type="component" value="Unassembled WGS sequence"/>
</dbReference>
<evidence type="ECO:0000313" key="4">
    <source>
        <dbReference type="Proteomes" id="UP000597762"/>
    </source>
</evidence>
<keyword evidence="2" id="KW-0812">Transmembrane</keyword>